<evidence type="ECO:0000256" key="1">
    <source>
        <dbReference type="SAM" id="Phobius"/>
    </source>
</evidence>
<keyword evidence="1" id="KW-0472">Membrane</keyword>
<organism evidence="2 3">
    <name type="scientific">Paenibacillus polysaccharolyticus</name>
    <dbReference type="NCBI Taxonomy" id="582692"/>
    <lineage>
        <taxon>Bacteria</taxon>
        <taxon>Bacillati</taxon>
        <taxon>Bacillota</taxon>
        <taxon>Bacilli</taxon>
        <taxon>Bacillales</taxon>
        <taxon>Paenibacillaceae</taxon>
        <taxon>Paenibacillus</taxon>
    </lineage>
</organism>
<evidence type="ECO:0000313" key="2">
    <source>
        <dbReference type="EMBL" id="SCY57591.1"/>
    </source>
</evidence>
<reference evidence="3" key="1">
    <citation type="submission" date="2016-10" db="EMBL/GenBank/DDBJ databases">
        <authorList>
            <person name="Varghese N."/>
            <person name="Submissions S."/>
        </authorList>
    </citation>
    <scope>NUCLEOTIDE SEQUENCE [LARGE SCALE GENOMIC DNA]</scope>
    <source>
        <strain evidence="3">BL9</strain>
    </source>
</reference>
<name>A0A1G5H1Q4_9BACL</name>
<feature type="transmembrane region" description="Helical" evidence="1">
    <location>
        <begin position="42"/>
        <end position="64"/>
    </location>
</feature>
<dbReference type="EMBL" id="FMVM01000006">
    <property type="protein sequence ID" value="SCY57591.1"/>
    <property type="molecule type" value="Genomic_DNA"/>
</dbReference>
<sequence length="69" mass="7913">MFFFIIFLLISLFGLVFGIRALLIPNSWPFNRNKGELILSDIIRIKFRGIFLLAISIVMALASIKQLVE</sequence>
<dbReference type="AlphaFoldDB" id="A0A1G5H1Q4"/>
<evidence type="ECO:0000313" key="3">
    <source>
        <dbReference type="Proteomes" id="UP000198538"/>
    </source>
</evidence>
<accession>A0A1G5H1Q4</accession>
<proteinExistence type="predicted"/>
<keyword evidence="1" id="KW-0812">Transmembrane</keyword>
<gene>
    <name evidence="2" type="ORF">SAMN05720606_106158</name>
</gene>
<keyword evidence="1" id="KW-1133">Transmembrane helix</keyword>
<dbReference type="Proteomes" id="UP000198538">
    <property type="component" value="Unassembled WGS sequence"/>
</dbReference>
<protein>
    <submittedName>
        <fullName evidence="2">Uncharacterized protein</fullName>
    </submittedName>
</protein>
<keyword evidence="3" id="KW-1185">Reference proteome</keyword>